<sequence>MSLRVFLVHVRQTQSGQLTHHVLEMLRPQGPGGLPALRRRLTGALGAFVLDSGRLVDFRLGESDLDRFLLRDVPLRLGGHSFQRLRLGVLVVGVAREQKAEPLPDVRQKHLKDLAALDGVLFAVQARLPLPGHEHFGDQEEERTILKGRVSESLFEKRQELQKQTKKQRESDGGGRGFSRSDA</sequence>
<organism evidence="2 3">
    <name type="scientific">Liparis tanakae</name>
    <name type="common">Tanaka's snailfish</name>
    <dbReference type="NCBI Taxonomy" id="230148"/>
    <lineage>
        <taxon>Eukaryota</taxon>
        <taxon>Metazoa</taxon>
        <taxon>Chordata</taxon>
        <taxon>Craniata</taxon>
        <taxon>Vertebrata</taxon>
        <taxon>Euteleostomi</taxon>
        <taxon>Actinopterygii</taxon>
        <taxon>Neopterygii</taxon>
        <taxon>Teleostei</taxon>
        <taxon>Neoteleostei</taxon>
        <taxon>Acanthomorphata</taxon>
        <taxon>Eupercaria</taxon>
        <taxon>Perciformes</taxon>
        <taxon>Cottioidei</taxon>
        <taxon>Cottales</taxon>
        <taxon>Liparidae</taxon>
        <taxon>Liparis</taxon>
    </lineage>
</organism>
<dbReference type="AlphaFoldDB" id="A0A4Z2GC60"/>
<feature type="region of interest" description="Disordered" evidence="1">
    <location>
        <begin position="157"/>
        <end position="183"/>
    </location>
</feature>
<proteinExistence type="predicted"/>
<evidence type="ECO:0000313" key="2">
    <source>
        <dbReference type="EMBL" id="TNN51166.1"/>
    </source>
</evidence>
<gene>
    <name evidence="2" type="ORF">EYF80_038636</name>
</gene>
<evidence type="ECO:0000256" key="1">
    <source>
        <dbReference type="SAM" id="MobiDB-lite"/>
    </source>
</evidence>
<dbReference type="Proteomes" id="UP000314294">
    <property type="component" value="Unassembled WGS sequence"/>
</dbReference>
<name>A0A4Z2GC60_9TELE</name>
<reference evidence="2 3" key="1">
    <citation type="submission" date="2019-03" db="EMBL/GenBank/DDBJ databases">
        <title>First draft genome of Liparis tanakae, snailfish: a comprehensive survey of snailfish specific genes.</title>
        <authorList>
            <person name="Kim W."/>
            <person name="Song I."/>
            <person name="Jeong J.-H."/>
            <person name="Kim D."/>
            <person name="Kim S."/>
            <person name="Ryu S."/>
            <person name="Song J.Y."/>
            <person name="Lee S.K."/>
        </authorList>
    </citation>
    <scope>NUCLEOTIDE SEQUENCE [LARGE SCALE GENOMIC DNA]</scope>
    <source>
        <tissue evidence="2">Muscle</tissue>
    </source>
</reference>
<dbReference type="EMBL" id="SRLO01000592">
    <property type="protein sequence ID" value="TNN51166.1"/>
    <property type="molecule type" value="Genomic_DNA"/>
</dbReference>
<comment type="caution">
    <text evidence="2">The sequence shown here is derived from an EMBL/GenBank/DDBJ whole genome shotgun (WGS) entry which is preliminary data.</text>
</comment>
<protein>
    <submittedName>
        <fullName evidence="2">Uncharacterized protein</fullName>
    </submittedName>
</protein>
<keyword evidence="3" id="KW-1185">Reference proteome</keyword>
<evidence type="ECO:0000313" key="3">
    <source>
        <dbReference type="Proteomes" id="UP000314294"/>
    </source>
</evidence>
<accession>A0A4Z2GC60</accession>